<protein>
    <submittedName>
        <fullName evidence="1">Uncharacterized protein</fullName>
    </submittedName>
</protein>
<name>A0A2P8E1M0_9BACT</name>
<dbReference type="Proteomes" id="UP000240708">
    <property type="component" value="Unassembled WGS sequence"/>
</dbReference>
<reference evidence="1 2" key="1">
    <citation type="submission" date="2018-03" db="EMBL/GenBank/DDBJ databases">
        <title>Genomic Encyclopedia of Archaeal and Bacterial Type Strains, Phase II (KMG-II): from individual species to whole genera.</title>
        <authorList>
            <person name="Goeker M."/>
        </authorList>
    </citation>
    <scope>NUCLEOTIDE SEQUENCE [LARGE SCALE GENOMIC DNA]</scope>
    <source>
        <strain evidence="1 2">DSM 28057</strain>
    </source>
</reference>
<proteinExistence type="predicted"/>
<comment type="caution">
    <text evidence="1">The sequence shown here is derived from an EMBL/GenBank/DDBJ whole genome shotgun (WGS) entry which is preliminary data.</text>
</comment>
<dbReference type="EMBL" id="PYGF01000007">
    <property type="protein sequence ID" value="PSL03373.1"/>
    <property type="molecule type" value="Genomic_DNA"/>
</dbReference>
<dbReference type="AlphaFoldDB" id="A0A2P8E1M0"/>
<gene>
    <name evidence="1" type="ORF">CLV48_10791</name>
</gene>
<evidence type="ECO:0000313" key="2">
    <source>
        <dbReference type="Proteomes" id="UP000240708"/>
    </source>
</evidence>
<accession>A0A2P8E1M0</accession>
<organism evidence="1 2">
    <name type="scientific">Cecembia rubra</name>
    <dbReference type="NCBI Taxonomy" id="1485585"/>
    <lineage>
        <taxon>Bacteria</taxon>
        <taxon>Pseudomonadati</taxon>
        <taxon>Bacteroidota</taxon>
        <taxon>Cytophagia</taxon>
        <taxon>Cytophagales</taxon>
        <taxon>Cyclobacteriaceae</taxon>
        <taxon>Cecembia</taxon>
    </lineage>
</organism>
<sequence>MPAVSKLNHVGNHYKTMKTFILTYLILLLSTNLKSAQIDETKDYLQYHKQIIEAEKLIGEENFKAALSQYENVFDTYEFVFLRDYQVAAQLALFLNDKQKALHYVKEGISAGWELKAIKKNKYLSQLNNEPEWKSIVNDYDSLRKVHNESLNQPIRNKAKKMFSKDQRKAFGALLKIGDKAQQKYAERKFAPHSERQVFELIEILESAGYPGEKLIGNRYWISTILSHHNSISTEYVKKDTLYTFLKPRLFEALRNGQMSPYEYATIDDWHRTVVSDRKEPGYGFLIAPTKTSLSVTNELRQIIGLRPIEVRNKLVDVEQRTGMNFYLPGNPWVRGNIEIKD</sequence>
<keyword evidence="2" id="KW-1185">Reference proteome</keyword>
<evidence type="ECO:0000313" key="1">
    <source>
        <dbReference type="EMBL" id="PSL03373.1"/>
    </source>
</evidence>